<evidence type="ECO:0000256" key="2">
    <source>
        <dbReference type="SAM" id="Phobius"/>
    </source>
</evidence>
<feature type="region of interest" description="Disordered" evidence="1">
    <location>
        <begin position="288"/>
        <end position="310"/>
    </location>
</feature>
<keyword evidence="2" id="KW-1133">Transmembrane helix</keyword>
<dbReference type="PANTHER" id="PTHR42109">
    <property type="entry name" value="UNPLACED GENOMIC SCAFFOLD UM_SCAF_CONTIG_1.265, WHOLE GENOME SHOTGUN SEQUENCE"/>
    <property type="match status" value="1"/>
</dbReference>
<feature type="transmembrane region" description="Helical" evidence="2">
    <location>
        <begin position="151"/>
        <end position="170"/>
    </location>
</feature>
<dbReference type="Pfam" id="PF24800">
    <property type="entry name" value="DUF7702"/>
    <property type="match status" value="1"/>
</dbReference>
<dbReference type="EMBL" id="JAVRRF010000017">
    <property type="protein sequence ID" value="KAK5057103.1"/>
    <property type="molecule type" value="Genomic_DNA"/>
</dbReference>
<dbReference type="Proteomes" id="UP001345691">
    <property type="component" value="Unassembled WGS sequence"/>
</dbReference>
<accession>A0ABR0J6C7</accession>
<sequence>MGHFTYSDGVAVWKLIYYVPTLFASIFVAHRHGFAKGSGWIYLTIFCIVQIVGSIAQIVLISDPQSHGANTTALICSVLGLSPLLLASLDLLGRIYYTLLRQPWSTIFSLVILKLVQTPAAVGLILCIVGATSANSPTVIDDQVTVKIGVVLFTAVFAILCLLCLIASVLERKTKRREGEAQCIIVAVAMALPFLLVRLIYALVATFSHNINFAPGNGSTAAVTISLFMEVMEECMVVLIYIATGLKLSAVPTPDAGRGETLAYRFGRGDFNGGKLGLLSLGAALVGGAKKSKKQANRPGDGKEYQGTAR</sequence>
<proteinExistence type="predicted"/>
<dbReference type="PANTHER" id="PTHR42109:SF2">
    <property type="entry name" value="INTEGRAL MEMBRANE PROTEIN"/>
    <property type="match status" value="1"/>
</dbReference>
<evidence type="ECO:0000313" key="5">
    <source>
        <dbReference type="Proteomes" id="UP001345691"/>
    </source>
</evidence>
<reference evidence="4 5" key="1">
    <citation type="submission" date="2023-08" db="EMBL/GenBank/DDBJ databases">
        <title>Black Yeasts Isolated from many extreme environments.</title>
        <authorList>
            <person name="Coleine C."/>
            <person name="Stajich J.E."/>
            <person name="Selbmann L."/>
        </authorList>
    </citation>
    <scope>NUCLEOTIDE SEQUENCE [LARGE SCALE GENOMIC DNA]</scope>
    <source>
        <strain evidence="4 5">CCFEE 6328</strain>
    </source>
</reference>
<keyword evidence="5" id="KW-1185">Reference proteome</keyword>
<organism evidence="4 5">
    <name type="scientific">Exophiala sideris</name>
    <dbReference type="NCBI Taxonomy" id="1016849"/>
    <lineage>
        <taxon>Eukaryota</taxon>
        <taxon>Fungi</taxon>
        <taxon>Dikarya</taxon>
        <taxon>Ascomycota</taxon>
        <taxon>Pezizomycotina</taxon>
        <taxon>Eurotiomycetes</taxon>
        <taxon>Chaetothyriomycetidae</taxon>
        <taxon>Chaetothyriales</taxon>
        <taxon>Herpotrichiellaceae</taxon>
        <taxon>Exophiala</taxon>
    </lineage>
</organism>
<feature type="transmembrane region" description="Helical" evidence="2">
    <location>
        <begin position="41"/>
        <end position="60"/>
    </location>
</feature>
<feature type="transmembrane region" description="Helical" evidence="2">
    <location>
        <begin position="182"/>
        <end position="201"/>
    </location>
</feature>
<feature type="domain" description="DUF7702" evidence="3">
    <location>
        <begin position="4"/>
        <end position="249"/>
    </location>
</feature>
<evidence type="ECO:0000313" key="4">
    <source>
        <dbReference type="EMBL" id="KAK5057103.1"/>
    </source>
</evidence>
<feature type="transmembrane region" description="Helical" evidence="2">
    <location>
        <begin position="221"/>
        <end position="243"/>
    </location>
</feature>
<feature type="transmembrane region" description="Helical" evidence="2">
    <location>
        <begin position="72"/>
        <end position="92"/>
    </location>
</feature>
<feature type="transmembrane region" description="Helical" evidence="2">
    <location>
        <begin position="104"/>
        <end position="131"/>
    </location>
</feature>
<feature type="transmembrane region" description="Helical" evidence="2">
    <location>
        <begin position="12"/>
        <end position="29"/>
    </location>
</feature>
<keyword evidence="2" id="KW-0472">Membrane</keyword>
<evidence type="ECO:0000256" key="1">
    <source>
        <dbReference type="SAM" id="MobiDB-lite"/>
    </source>
</evidence>
<protein>
    <recommendedName>
        <fullName evidence="3">DUF7702 domain-containing protein</fullName>
    </recommendedName>
</protein>
<keyword evidence="2" id="KW-0812">Transmembrane</keyword>
<dbReference type="InterPro" id="IPR056119">
    <property type="entry name" value="DUF7702"/>
</dbReference>
<evidence type="ECO:0000259" key="3">
    <source>
        <dbReference type="Pfam" id="PF24800"/>
    </source>
</evidence>
<comment type="caution">
    <text evidence="4">The sequence shown here is derived from an EMBL/GenBank/DDBJ whole genome shotgun (WGS) entry which is preliminary data.</text>
</comment>
<gene>
    <name evidence="4" type="ORF">LTR69_007741</name>
</gene>
<name>A0ABR0J6C7_9EURO</name>